<dbReference type="OrthoDB" id="10563847at2759"/>
<reference evidence="2" key="1">
    <citation type="journal article" date="2017" name="Nat. Ecol. Evol.">
        <title>Genome expansion and lineage-specific genetic innovations in the forest pathogenic fungi Armillaria.</title>
        <authorList>
            <person name="Sipos G."/>
            <person name="Prasanna A.N."/>
            <person name="Walter M.C."/>
            <person name="O'Connor E."/>
            <person name="Balint B."/>
            <person name="Krizsan K."/>
            <person name="Kiss B."/>
            <person name="Hess J."/>
            <person name="Varga T."/>
            <person name="Slot J."/>
            <person name="Riley R."/>
            <person name="Boka B."/>
            <person name="Rigling D."/>
            <person name="Barry K."/>
            <person name="Lee J."/>
            <person name="Mihaltcheva S."/>
            <person name="LaButti K."/>
            <person name="Lipzen A."/>
            <person name="Waldron R."/>
            <person name="Moloney N.M."/>
            <person name="Sperisen C."/>
            <person name="Kredics L."/>
            <person name="Vagvoelgyi C."/>
            <person name="Patrignani A."/>
            <person name="Fitzpatrick D."/>
            <person name="Nagy I."/>
            <person name="Doyle S."/>
            <person name="Anderson J.B."/>
            <person name="Grigoriev I.V."/>
            <person name="Gueldener U."/>
            <person name="Muensterkoetter M."/>
            <person name="Nagy L.G."/>
        </authorList>
    </citation>
    <scope>NUCLEOTIDE SEQUENCE [LARGE SCALE GENOMIC DNA]</scope>
    <source>
        <strain evidence="2">Ar21-2</strain>
    </source>
</reference>
<dbReference type="Proteomes" id="UP000217790">
    <property type="component" value="Unassembled WGS sequence"/>
</dbReference>
<gene>
    <name evidence="1" type="ORF">ARMGADRAFT_824611</name>
</gene>
<dbReference type="AlphaFoldDB" id="A0A2H3CVD8"/>
<evidence type="ECO:0000313" key="1">
    <source>
        <dbReference type="EMBL" id="PBK80727.1"/>
    </source>
</evidence>
<sequence length="166" mass="18999">MGACTRDTGGLYFLSTEHTPISLSPRCSPSQAQLLHLVKARLRPFRLPGEYQQRLCITGATERQMGRYLRGWQRCVVGDQDDEDFGLARCINLGKDMAIRHSQRDTTRKHYDLTVVYVESTSGIDFVELRHGGIGGGRPRREHPRHCSQWESCRLRPKRKGAHRPK</sequence>
<evidence type="ECO:0000313" key="2">
    <source>
        <dbReference type="Proteomes" id="UP000217790"/>
    </source>
</evidence>
<accession>A0A2H3CVD8</accession>
<dbReference type="EMBL" id="KZ293741">
    <property type="protein sequence ID" value="PBK80727.1"/>
    <property type="molecule type" value="Genomic_DNA"/>
</dbReference>
<proteinExistence type="predicted"/>
<dbReference type="InParanoid" id="A0A2H3CVD8"/>
<keyword evidence="2" id="KW-1185">Reference proteome</keyword>
<protein>
    <submittedName>
        <fullName evidence="1">Uncharacterized protein</fullName>
    </submittedName>
</protein>
<name>A0A2H3CVD8_ARMGA</name>
<organism evidence="1 2">
    <name type="scientific">Armillaria gallica</name>
    <name type="common">Bulbous honey fungus</name>
    <name type="synonym">Armillaria bulbosa</name>
    <dbReference type="NCBI Taxonomy" id="47427"/>
    <lineage>
        <taxon>Eukaryota</taxon>
        <taxon>Fungi</taxon>
        <taxon>Dikarya</taxon>
        <taxon>Basidiomycota</taxon>
        <taxon>Agaricomycotina</taxon>
        <taxon>Agaricomycetes</taxon>
        <taxon>Agaricomycetidae</taxon>
        <taxon>Agaricales</taxon>
        <taxon>Marasmiineae</taxon>
        <taxon>Physalacriaceae</taxon>
        <taxon>Armillaria</taxon>
    </lineage>
</organism>